<name>A0A1F6EFY2_9BACT</name>
<evidence type="ECO:0000313" key="1">
    <source>
        <dbReference type="EMBL" id="OGG72540.1"/>
    </source>
</evidence>
<gene>
    <name evidence="1" type="ORF">A3A38_02005</name>
</gene>
<accession>A0A1F6EFY2</accession>
<dbReference type="EMBL" id="MFLY01000044">
    <property type="protein sequence ID" value="OGG72540.1"/>
    <property type="molecule type" value="Genomic_DNA"/>
</dbReference>
<proteinExistence type="predicted"/>
<dbReference type="Proteomes" id="UP000177306">
    <property type="component" value="Unassembled WGS sequence"/>
</dbReference>
<comment type="caution">
    <text evidence="1">The sequence shown here is derived from an EMBL/GenBank/DDBJ whole genome shotgun (WGS) entry which is preliminary data.</text>
</comment>
<dbReference type="AlphaFoldDB" id="A0A1F6EFY2"/>
<sequence length="78" mass="9012">MDAVRDAEKVGEEMYKRYGDEHTEAPQRRNAPISQVLETSDACERTNHSFASINVSAKPRGEVEILIFHRYLCRMNRS</sequence>
<protein>
    <submittedName>
        <fullName evidence="1">Uncharacterized protein</fullName>
    </submittedName>
</protein>
<reference evidence="1 2" key="1">
    <citation type="journal article" date="2016" name="Nat. Commun.">
        <title>Thousands of microbial genomes shed light on interconnected biogeochemical processes in an aquifer system.</title>
        <authorList>
            <person name="Anantharaman K."/>
            <person name="Brown C.T."/>
            <person name="Hug L.A."/>
            <person name="Sharon I."/>
            <person name="Castelle C.J."/>
            <person name="Probst A.J."/>
            <person name="Thomas B.C."/>
            <person name="Singh A."/>
            <person name="Wilkins M.J."/>
            <person name="Karaoz U."/>
            <person name="Brodie E.L."/>
            <person name="Williams K.H."/>
            <person name="Hubbard S.S."/>
            <person name="Banfield J.F."/>
        </authorList>
    </citation>
    <scope>NUCLEOTIDE SEQUENCE [LARGE SCALE GENOMIC DNA]</scope>
</reference>
<evidence type="ECO:0000313" key="2">
    <source>
        <dbReference type="Proteomes" id="UP000177306"/>
    </source>
</evidence>
<organism evidence="1 2">
    <name type="scientific">Candidatus Kaiserbacteria bacterium RIFCSPLOWO2_01_FULL_53_17</name>
    <dbReference type="NCBI Taxonomy" id="1798511"/>
    <lineage>
        <taxon>Bacteria</taxon>
        <taxon>Candidatus Kaiseribacteriota</taxon>
    </lineage>
</organism>